<dbReference type="Pfam" id="PF23759">
    <property type="entry name" value="GBD_T9SS_assoc"/>
    <property type="match status" value="2"/>
</dbReference>
<dbReference type="InterPro" id="IPR026444">
    <property type="entry name" value="Secre_tail"/>
</dbReference>
<organism evidence="6 7">
    <name type="scientific">Mangrovimonas spongiae</name>
    <dbReference type="NCBI Taxonomy" id="2494697"/>
    <lineage>
        <taxon>Bacteria</taxon>
        <taxon>Pseudomonadati</taxon>
        <taxon>Bacteroidota</taxon>
        <taxon>Flavobacteriia</taxon>
        <taxon>Flavobacteriales</taxon>
        <taxon>Flavobacteriaceae</taxon>
        <taxon>Mangrovimonas</taxon>
    </lineage>
</organism>
<feature type="domain" description="T9SS-like galactose binding" evidence="5">
    <location>
        <begin position="426"/>
        <end position="549"/>
    </location>
</feature>
<dbReference type="Pfam" id="PF18962">
    <property type="entry name" value="Por_Secre_tail"/>
    <property type="match status" value="1"/>
</dbReference>
<feature type="signal peptide" evidence="3">
    <location>
        <begin position="1"/>
        <end position="22"/>
    </location>
</feature>
<keyword evidence="7" id="KW-1185">Reference proteome</keyword>
<evidence type="ECO:0000259" key="5">
    <source>
        <dbReference type="Pfam" id="PF23759"/>
    </source>
</evidence>
<dbReference type="NCBIfam" id="TIGR04183">
    <property type="entry name" value="Por_Secre_tail"/>
    <property type="match status" value="1"/>
</dbReference>
<comment type="caution">
    <text evidence="6">The sequence shown here is derived from an EMBL/GenBank/DDBJ whole genome shotgun (WGS) entry which is preliminary data.</text>
</comment>
<dbReference type="Gene3D" id="2.60.120.290">
    <property type="entry name" value="Spermadhesin, CUB domain"/>
    <property type="match status" value="1"/>
</dbReference>
<gene>
    <name evidence="6" type="ORF">EJA19_12375</name>
</gene>
<evidence type="ECO:0000256" key="1">
    <source>
        <dbReference type="ARBA" id="ARBA00022729"/>
    </source>
</evidence>
<proteinExistence type="predicted"/>
<evidence type="ECO:0000256" key="2">
    <source>
        <dbReference type="SAM" id="MobiDB-lite"/>
    </source>
</evidence>
<evidence type="ECO:0000313" key="6">
    <source>
        <dbReference type="EMBL" id="RSK38283.1"/>
    </source>
</evidence>
<dbReference type="RefSeq" id="WP_125468691.1">
    <property type="nucleotide sequence ID" value="NZ_RWBG01000006.1"/>
</dbReference>
<evidence type="ECO:0000259" key="4">
    <source>
        <dbReference type="Pfam" id="PF18962"/>
    </source>
</evidence>
<feature type="region of interest" description="Disordered" evidence="2">
    <location>
        <begin position="585"/>
        <end position="608"/>
    </location>
</feature>
<dbReference type="AlphaFoldDB" id="A0A428JVV2"/>
<reference evidence="6 7" key="1">
    <citation type="submission" date="2018-12" db="EMBL/GenBank/DDBJ databases">
        <title>Mangrovimonas spongiae sp. nov., a novel member of the genus Mangrovimonas isolated from marine sponge.</title>
        <authorList>
            <person name="Zhuang L."/>
            <person name="Luo L."/>
        </authorList>
    </citation>
    <scope>NUCLEOTIDE SEQUENCE [LARGE SCALE GENOMIC DNA]</scope>
    <source>
        <strain evidence="6 7">HN-E26</strain>
    </source>
</reference>
<dbReference type="OrthoDB" id="975384at2"/>
<dbReference type="InterPro" id="IPR035914">
    <property type="entry name" value="Sperma_CUB_dom_sf"/>
</dbReference>
<keyword evidence="1 3" id="KW-0732">Signal</keyword>
<protein>
    <submittedName>
        <fullName evidence="6">T9SS C-terminal target domain-containing protein</fullName>
    </submittedName>
</protein>
<dbReference type="SUPFAM" id="SSF49854">
    <property type="entry name" value="Spermadhesin, CUB domain"/>
    <property type="match status" value="2"/>
</dbReference>
<sequence>MKKITFYLFALFALAFSWQGMAQSVINITTSGGSWQTEKWVNITTEPDGAGTQVWGQGNGTQCDGAGLINEDINIAPGVYYVNCYDQYDDSWDGTLISVTAYGNVLGDNGGVSPDDGEDTDLNSDCEGTPEELEASFMITVPTPPCATAVVDSSTVVDDCGNSNEFSVDVVVSTVGDGTVVSDGTNTFPIIAGTVTAGPYTVGDTVTLTVQHSDSACDFPLGDFESDCPQIVTCGTPINTTYCYLDNDDTTWTFTSSDGSSLRVDFIEGYFEDCCDDIIIYDGADTSAAVLFMSDTNYGNDATGISAIATGDTITVRIDSDGSVSCDAGSGSPALNFDVTCSTCAPAVATTTIVEDCGASTFTIDVAVSDLGDATTITDGTTPQPIAASMTFGPYATGTDVTLDVVHSDAECDYTLGTYTYVCPPANDDCSGAETLTVNTDYGCGTVTSGTVSGATDSGIDNCGGTEDDDVWYSFVATNAAHRVSLINISGSTTDMYHAVYDATSGCGALGAALECNDGNTTDLTGLTPGNTYYVQVFTWTSTAGQDSAFDVCIGTPPPPPANDLPSGAITLTLDEGTACGANTITGISNESTTDSGEGDPSCSSQWSPSAGNGDLWYQFTAPSADLSLNITNIVGMFSVSGVLYSGVPGSLVEVGTCGNGWPKDYTGLTIGETYYLRVWDYGNDDIGTFDLCGYYLSCTTGEASASVTDDCGSSTFTIDVDVTSLGDITHVNDGTTSYPVVAGVNTLPTTYNFGDSITLTAEHSDSNCDFEIGTYTEGVCPPVCGGNFYDTGGDSSSYSNDENYTVTICPDVAGDAVTVTFNSFLVEGDGDGDCYDALYIYDGSDNTGTPITPQSLGLNPGATSTGFCWQEAADGTADLTGEAITATNPSGCLTFTFTSDGSVTFDGWDASVSCATMSVDNFSSDALFTYYPNPVNNMLSLKAQSNISNVSVYNMLGQEVIRTAPNTVSNDVNMSELQAGAYFVKVTVNGTTETIRIIKK</sequence>
<name>A0A428JVV2_9FLAO</name>
<accession>A0A428JVV2</accession>
<evidence type="ECO:0000313" key="7">
    <source>
        <dbReference type="Proteomes" id="UP000270620"/>
    </source>
</evidence>
<feature type="domain" description="Secretion system C-terminal sorting" evidence="4">
    <location>
        <begin position="932"/>
        <end position="996"/>
    </location>
</feature>
<dbReference type="EMBL" id="RWBG01000006">
    <property type="protein sequence ID" value="RSK38283.1"/>
    <property type="molecule type" value="Genomic_DNA"/>
</dbReference>
<evidence type="ECO:0000256" key="3">
    <source>
        <dbReference type="SAM" id="SignalP"/>
    </source>
</evidence>
<dbReference type="InterPro" id="IPR056600">
    <property type="entry name" value="GBD_T9SS_assoc"/>
</dbReference>
<dbReference type="Proteomes" id="UP000270620">
    <property type="component" value="Unassembled WGS sequence"/>
</dbReference>
<feature type="domain" description="T9SS-like galactose binding" evidence="5">
    <location>
        <begin position="590"/>
        <end position="681"/>
    </location>
</feature>
<feature type="chain" id="PRO_5019192118" evidence="3">
    <location>
        <begin position="23"/>
        <end position="1001"/>
    </location>
</feature>